<dbReference type="Proteomes" id="UP001470230">
    <property type="component" value="Unassembled WGS sequence"/>
</dbReference>
<keyword evidence="2" id="KW-0808">Transferase</keyword>
<dbReference type="PROSITE" id="PS50011">
    <property type="entry name" value="PROTEIN_KINASE_DOM"/>
    <property type="match status" value="1"/>
</dbReference>
<dbReference type="SUPFAM" id="SSF56112">
    <property type="entry name" value="Protein kinase-like (PK-like)"/>
    <property type="match status" value="1"/>
</dbReference>
<dbReference type="InterPro" id="IPR000719">
    <property type="entry name" value="Prot_kinase_dom"/>
</dbReference>
<evidence type="ECO:0000256" key="1">
    <source>
        <dbReference type="ARBA" id="ARBA00022527"/>
    </source>
</evidence>
<dbReference type="Pfam" id="PF00069">
    <property type="entry name" value="Pkinase"/>
    <property type="match status" value="1"/>
</dbReference>
<dbReference type="InterPro" id="IPR008271">
    <property type="entry name" value="Ser/Thr_kinase_AS"/>
</dbReference>
<protein>
    <recommendedName>
        <fullName evidence="6">Protein kinase domain-containing protein</fullName>
    </recommendedName>
</protein>
<proteinExistence type="predicted"/>
<evidence type="ECO:0000256" key="2">
    <source>
        <dbReference type="ARBA" id="ARBA00022679"/>
    </source>
</evidence>
<dbReference type="PANTHER" id="PTHR24345:SF0">
    <property type="entry name" value="CELL CYCLE SERINE_THREONINE-PROTEIN KINASE CDC5_MSD2"/>
    <property type="match status" value="1"/>
</dbReference>
<dbReference type="SMART" id="SM00220">
    <property type="entry name" value="S_TKc"/>
    <property type="match status" value="1"/>
</dbReference>
<evidence type="ECO:0000256" key="5">
    <source>
        <dbReference type="ARBA" id="ARBA00022840"/>
    </source>
</evidence>
<organism evidence="7 8">
    <name type="scientific">Tritrichomonas musculus</name>
    <dbReference type="NCBI Taxonomy" id="1915356"/>
    <lineage>
        <taxon>Eukaryota</taxon>
        <taxon>Metamonada</taxon>
        <taxon>Parabasalia</taxon>
        <taxon>Tritrichomonadida</taxon>
        <taxon>Tritrichomonadidae</taxon>
        <taxon>Tritrichomonas</taxon>
    </lineage>
</organism>
<evidence type="ECO:0000259" key="6">
    <source>
        <dbReference type="PROSITE" id="PS50011"/>
    </source>
</evidence>
<keyword evidence="3" id="KW-0547">Nucleotide-binding</keyword>
<reference evidence="7 8" key="1">
    <citation type="submission" date="2024-04" db="EMBL/GenBank/DDBJ databases">
        <title>Tritrichomonas musculus Genome.</title>
        <authorList>
            <person name="Alves-Ferreira E."/>
            <person name="Grigg M."/>
            <person name="Lorenzi H."/>
            <person name="Galac M."/>
        </authorList>
    </citation>
    <scope>NUCLEOTIDE SEQUENCE [LARGE SCALE GENOMIC DNA]</scope>
    <source>
        <strain evidence="7 8">EAF2021</strain>
    </source>
</reference>
<dbReference type="Gene3D" id="1.10.510.10">
    <property type="entry name" value="Transferase(Phosphotransferase) domain 1"/>
    <property type="match status" value="1"/>
</dbReference>
<name>A0ABR2HGQ1_9EUKA</name>
<gene>
    <name evidence="7" type="ORF">M9Y10_019574</name>
</gene>
<keyword evidence="8" id="KW-1185">Reference proteome</keyword>
<accession>A0ABR2HGQ1</accession>
<dbReference type="InterPro" id="IPR011009">
    <property type="entry name" value="Kinase-like_dom_sf"/>
</dbReference>
<dbReference type="PROSITE" id="PS00108">
    <property type="entry name" value="PROTEIN_KINASE_ST"/>
    <property type="match status" value="1"/>
</dbReference>
<evidence type="ECO:0000313" key="7">
    <source>
        <dbReference type="EMBL" id="KAK8847000.1"/>
    </source>
</evidence>
<keyword evidence="1" id="KW-0723">Serine/threonine-protein kinase</keyword>
<comment type="caution">
    <text evidence="7">The sequence shown here is derived from an EMBL/GenBank/DDBJ whole genome shotgun (WGS) entry which is preliminary data.</text>
</comment>
<keyword evidence="5" id="KW-0067">ATP-binding</keyword>
<sequence>MFRHPPRKCDKYVLQNLAYSSTYTCVYEAFIKGDRQKVILKFIYINSETSKLAENEYQIQCSIHHPFIMSAIHSQIKISNDEYCILQMPPGICSLASIHCIDKVKKIKNIHTIYKIMYQMLLGISFLHDLRILHGDIKPENFVLMKEDEINPEIRIIDFGHSVRFKEEDMTKCLISMTSGTTIYNPPEILIGQPHSFPADIWSLGASFYFLITGEWVLQLNNKPAMYNESKSIFLKYDKKFGPQFPKSGKDLIMSMLNFNPEKRPTAITCLNNPFFTEFLDPEWIDVQHMIISQQLNDNALIQEPIDKIKIPGENGPTIS</sequence>
<evidence type="ECO:0000313" key="8">
    <source>
        <dbReference type="Proteomes" id="UP001470230"/>
    </source>
</evidence>
<dbReference type="PANTHER" id="PTHR24345">
    <property type="entry name" value="SERINE/THREONINE-PROTEIN KINASE PLK"/>
    <property type="match status" value="1"/>
</dbReference>
<evidence type="ECO:0000256" key="3">
    <source>
        <dbReference type="ARBA" id="ARBA00022741"/>
    </source>
</evidence>
<dbReference type="EMBL" id="JAPFFF010000028">
    <property type="protein sequence ID" value="KAK8847000.1"/>
    <property type="molecule type" value="Genomic_DNA"/>
</dbReference>
<evidence type="ECO:0000256" key="4">
    <source>
        <dbReference type="ARBA" id="ARBA00022777"/>
    </source>
</evidence>
<keyword evidence="4" id="KW-0418">Kinase</keyword>
<feature type="domain" description="Protein kinase" evidence="6">
    <location>
        <begin position="12"/>
        <end position="276"/>
    </location>
</feature>